<dbReference type="Proteomes" id="UP001281761">
    <property type="component" value="Unassembled WGS sequence"/>
</dbReference>
<reference evidence="1 2" key="1">
    <citation type="journal article" date="2022" name="bioRxiv">
        <title>Genomics of Preaxostyla Flagellates Illuminates Evolutionary Transitions and the Path Towards Mitochondrial Loss.</title>
        <authorList>
            <person name="Novak L.V.F."/>
            <person name="Treitli S.C."/>
            <person name="Pyrih J."/>
            <person name="Halakuc P."/>
            <person name="Pipaliya S.V."/>
            <person name="Vacek V."/>
            <person name="Brzon O."/>
            <person name="Soukal P."/>
            <person name="Eme L."/>
            <person name="Dacks J.B."/>
            <person name="Karnkowska A."/>
            <person name="Elias M."/>
            <person name="Hampl V."/>
        </authorList>
    </citation>
    <scope>NUCLEOTIDE SEQUENCE [LARGE SCALE GENOMIC DNA]</scope>
    <source>
        <strain evidence="1">NAU3</strain>
        <tissue evidence="1">Gut</tissue>
    </source>
</reference>
<gene>
    <name evidence="1" type="ORF">BLNAU_25039</name>
</gene>
<comment type="caution">
    <text evidence="1">The sequence shown here is derived from an EMBL/GenBank/DDBJ whole genome shotgun (WGS) entry which is preliminary data.</text>
</comment>
<proteinExistence type="predicted"/>
<evidence type="ECO:0000313" key="1">
    <source>
        <dbReference type="EMBL" id="KAK2940052.1"/>
    </source>
</evidence>
<organism evidence="1 2">
    <name type="scientific">Blattamonas nauphoetae</name>
    <dbReference type="NCBI Taxonomy" id="2049346"/>
    <lineage>
        <taxon>Eukaryota</taxon>
        <taxon>Metamonada</taxon>
        <taxon>Preaxostyla</taxon>
        <taxon>Oxymonadida</taxon>
        <taxon>Blattamonas</taxon>
    </lineage>
</organism>
<dbReference type="EMBL" id="JARBJD010000763">
    <property type="protein sequence ID" value="KAK2940052.1"/>
    <property type="molecule type" value="Genomic_DNA"/>
</dbReference>
<sequence length="162" mass="18692">MTTFFSIAGDTSNSNNMQSPFLLPHNLKVIEVLFLSEPDEEMIVHDIRESGDRIFICITAVDDSRSRLSPICQMLHSNRKRRRREQHAEFEEEAFDEEKERCTKSIAVGIQKDHPQHQPQSFAVVLGDCHSISYWWELASVFGMSLEDEFSFSQEVVRGLLT</sequence>
<keyword evidence="2" id="KW-1185">Reference proteome</keyword>
<evidence type="ECO:0000313" key="2">
    <source>
        <dbReference type="Proteomes" id="UP001281761"/>
    </source>
</evidence>
<name>A0ABQ9WKQ9_9EUKA</name>
<accession>A0ABQ9WKQ9</accession>
<protein>
    <submittedName>
        <fullName evidence="1">Uncharacterized protein</fullName>
    </submittedName>
</protein>